<protein>
    <submittedName>
        <fullName evidence="3">Aspartate racemase</fullName>
    </submittedName>
</protein>
<dbReference type="PROSITE" id="PS00924">
    <property type="entry name" value="ASP_GLU_RACEMASE_2"/>
    <property type="match status" value="1"/>
</dbReference>
<dbReference type="InterPro" id="IPR004380">
    <property type="entry name" value="Asp_race"/>
</dbReference>
<dbReference type="Proteomes" id="UP000092649">
    <property type="component" value="Unassembled WGS sequence"/>
</dbReference>
<dbReference type="InterPro" id="IPR033134">
    <property type="entry name" value="Asp/Glu_racemase_AS_2"/>
</dbReference>
<accession>A0A1A7NTQ0</accession>
<keyword evidence="2" id="KW-0413">Isomerase</keyword>
<dbReference type="EMBL" id="JTJL01000041">
    <property type="protein sequence ID" value="OBW93043.1"/>
    <property type="molecule type" value="Genomic_DNA"/>
</dbReference>
<dbReference type="InterPro" id="IPR015942">
    <property type="entry name" value="Asp/Glu/hydantoin_racemase"/>
</dbReference>
<sequence>MKVIGLLGGMSWESTVSYYQIINQQIKQRLGGLHSAKIVLYSVDFAEIERCQVSGDWNKSAEILANAAQKLALAGADFILICTNTMHKVAPQIATQINIPIIHIADATIEQLQKHQINKVALLGTKYTMIEDFYKQRIIDQGIDVLIPKQSDIEEINRIIFTELCLGKVEVSSRQTFQRIINELQQQGAEGVILGCTELGLLIKEQDIELPIFDTTIIHAQCAVELALQ</sequence>
<dbReference type="SUPFAM" id="SSF53681">
    <property type="entry name" value="Aspartate/glutamate racemase"/>
    <property type="match status" value="2"/>
</dbReference>
<evidence type="ECO:0000256" key="1">
    <source>
        <dbReference type="ARBA" id="ARBA00007847"/>
    </source>
</evidence>
<dbReference type="PANTHER" id="PTHR21198:SF7">
    <property type="entry name" value="ASPARTATE-GLUTAMATE RACEMASE FAMILY"/>
    <property type="match status" value="1"/>
</dbReference>
<dbReference type="Pfam" id="PF01177">
    <property type="entry name" value="Asp_Glu_race"/>
    <property type="match status" value="1"/>
</dbReference>
<comment type="caution">
    <text evidence="3">The sequence shown here is derived from an EMBL/GenBank/DDBJ whole genome shotgun (WGS) entry which is preliminary data.</text>
</comment>
<dbReference type="AlphaFoldDB" id="A0A1A7NTQ0"/>
<dbReference type="Gene3D" id="3.40.50.1860">
    <property type="match status" value="2"/>
</dbReference>
<name>A0A1A7NTQ0_9PAST</name>
<evidence type="ECO:0000313" key="4">
    <source>
        <dbReference type="Proteomes" id="UP000092649"/>
    </source>
</evidence>
<proteinExistence type="inferred from homology"/>
<dbReference type="PANTHER" id="PTHR21198">
    <property type="entry name" value="GLUTAMATE RACEMASE"/>
    <property type="match status" value="1"/>
</dbReference>
<dbReference type="NCBIfam" id="TIGR00035">
    <property type="entry name" value="asp_race"/>
    <property type="match status" value="1"/>
</dbReference>
<dbReference type="OrthoDB" id="9803739at2"/>
<evidence type="ECO:0000256" key="2">
    <source>
        <dbReference type="ARBA" id="ARBA00023235"/>
    </source>
</evidence>
<gene>
    <name evidence="3" type="ORF">QS62_07750</name>
</gene>
<dbReference type="GO" id="GO:0047661">
    <property type="term" value="F:amino-acid racemase activity"/>
    <property type="evidence" value="ECO:0007669"/>
    <property type="project" value="InterPro"/>
</dbReference>
<organism evidence="3 4">
    <name type="scientific">Gallibacterium salpingitidis</name>
    <dbReference type="NCBI Taxonomy" id="505341"/>
    <lineage>
        <taxon>Bacteria</taxon>
        <taxon>Pseudomonadati</taxon>
        <taxon>Pseudomonadota</taxon>
        <taxon>Gammaproteobacteria</taxon>
        <taxon>Pasteurellales</taxon>
        <taxon>Pasteurellaceae</taxon>
        <taxon>Gallibacterium</taxon>
    </lineage>
</organism>
<keyword evidence="4" id="KW-1185">Reference proteome</keyword>
<dbReference type="PATRIC" id="fig|505341.3.peg.1557"/>
<dbReference type="InterPro" id="IPR001920">
    <property type="entry name" value="Asp/Glu_race"/>
</dbReference>
<comment type="similarity">
    <text evidence="1">Belongs to the aspartate/glutamate racemases family.</text>
</comment>
<dbReference type="RefSeq" id="WP_066108363.1">
    <property type="nucleotide sequence ID" value="NZ_JTJL01000041.1"/>
</dbReference>
<reference evidence="3 4" key="1">
    <citation type="submission" date="2014-11" db="EMBL/GenBank/DDBJ databases">
        <title>Pan-genome of Gallibacterium spp.</title>
        <authorList>
            <person name="Kudirkiene E."/>
            <person name="Bojesen A.M."/>
        </authorList>
    </citation>
    <scope>NUCLEOTIDE SEQUENCE [LARGE SCALE GENOMIC DNA]</scope>
    <source>
        <strain evidence="3 4">F150</strain>
    </source>
</reference>
<evidence type="ECO:0000313" key="3">
    <source>
        <dbReference type="EMBL" id="OBW93043.1"/>
    </source>
</evidence>